<keyword evidence="3" id="KW-1133">Transmembrane helix</keyword>
<evidence type="ECO:0000256" key="3">
    <source>
        <dbReference type="SAM" id="Phobius"/>
    </source>
</evidence>
<name>A0A3B1CCV5_9ZZZZ</name>
<feature type="transmembrane region" description="Helical" evidence="3">
    <location>
        <begin position="16"/>
        <end position="33"/>
    </location>
</feature>
<dbReference type="InterPro" id="IPR003660">
    <property type="entry name" value="HAMP_dom"/>
</dbReference>
<accession>A0A3B1CCV5</accession>
<evidence type="ECO:0000313" key="6">
    <source>
        <dbReference type="EMBL" id="VAX24491.1"/>
    </source>
</evidence>
<gene>
    <name evidence="6" type="ORF">MNBD_NITROSPINAE02-849</name>
</gene>
<dbReference type="GO" id="GO:0016020">
    <property type="term" value="C:membrane"/>
    <property type="evidence" value="ECO:0007669"/>
    <property type="project" value="InterPro"/>
</dbReference>
<comment type="similarity">
    <text evidence="2">Belongs to the methyl-accepting chemotaxis (MCP) protein family.</text>
</comment>
<keyword evidence="3" id="KW-0472">Membrane</keyword>
<sequence>MLKDVKSADGGVSLKWKLIGPIIVVVMLAGVWLEKTWLDSFWHNIETSAIQKGEALAGFGLRAFNSLMIGGTIDEVELREFLKNNFEAAEEIEKFRIYRGPKVIAQFNDSDNPVQDMEKFDAKDKLITNAFERKTTQHEFLENYEGKPALRIIFPALAEGDADPEDPVKNGKEPQCLFCHNENVVVGDALGAIEIVVSLERQVEEYQAVKQKTILISITILFSIFILVYVIVKLVLASLPKLVEMFEAIAKGYLTRTIEVKSRDEIGRLAVYLNEMSSGLKSIIVGIHTASNSVASDSGKLAGRSTLISSKMEEINSRSHDIASAAEQLSGSFNTIATSSAEVSESISAVAVAVEEMSASINEVSLSAKKEAQIVSDANQRAKTAHEIMSALLVSSHEIDKVVEVINKIAAQINLLALNATIEAASAGEAGKGFAVVANSVKELAKQTGSATEEISKRINDIKENTNDAANAIEEVFSIMEEVDALTNNIALAVEEQSSVSNEIAGSIEKSSHSANDITNNIMQAAESSSEVSENIRHVGTLVNDAARSSDEANKDTLGLEKSANNLQEVVAKFKTSNKKFDSTNIQNEHNRWKIMLNGMLIGEDKISAEEFPGEENCAFGKWLLTGEKDDLNQPSTLNEIIEWHNKFHMAGKEILTLANESEKQTTIDKYTQFRDVANKLNQLLNRLEEEVN</sequence>
<dbReference type="CDD" id="cd06225">
    <property type="entry name" value="HAMP"/>
    <property type="match status" value="1"/>
</dbReference>
<dbReference type="PANTHER" id="PTHR32089">
    <property type="entry name" value="METHYL-ACCEPTING CHEMOTAXIS PROTEIN MCPB"/>
    <property type="match status" value="1"/>
</dbReference>
<dbReference type="Pfam" id="PF00672">
    <property type="entry name" value="HAMP"/>
    <property type="match status" value="1"/>
</dbReference>
<dbReference type="SMART" id="SM00283">
    <property type="entry name" value="MA"/>
    <property type="match status" value="1"/>
</dbReference>
<dbReference type="PROSITE" id="PS50111">
    <property type="entry name" value="CHEMOTAXIS_TRANSDUC_2"/>
    <property type="match status" value="1"/>
</dbReference>
<organism evidence="6">
    <name type="scientific">hydrothermal vent metagenome</name>
    <dbReference type="NCBI Taxonomy" id="652676"/>
    <lineage>
        <taxon>unclassified sequences</taxon>
        <taxon>metagenomes</taxon>
        <taxon>ecological metagenomes</taxon>
    </lineage>
</organism>
<dbReference type="PROSITE" id="PS50885">
    <property type="entry name" value="HAMP"/>
    <property type="match status" value="1"/>
</dbReference>
<dbReference type="AlphaFoldDB" id="A0A3B1CCV5"/>
<feature type="transmembrane region" description="Helical" evidence="3">
    <location>
        <begin position="214"/>
        <end position="236"/>
    </location>
</feature>
<proteinExistence type="inferred from homology"/>
<evidence type="ECO:0000256" key="1">
    <source>
        <dbReference type="ARBA" id="ARBA00023224"/>
    </source>
</evidence>
<dbReference type="SMART" id="SM00304">
    <property type="entry name" value="HAMP"/>
    <property type="match status" value="1"/>
</dbReference>
<dbReference type="Pfam" id="PF13682">
    <property type="entry name" value="CZB"/>
    <property type="match status" value="1"/>
</dbReference>
<dbReference type="InterPro" id="IPR025991">
    <property type="entry name" value="Chemoreceptor_zinc-bind_dom"/>
</dbReference>
<dbReference type="EMBL" id="UOGE01000095">
    <property type="protein sequence ID" value="VAX24491.1"/>
    <property type="molecule type" value="Genomic_DNA"/>
</dbReference>
<dbReference type="Pfam" id="PF00015">
    <property type="entry name" value="MCPsignal"/>
    <property type="match status" value="1"/>
</dbReference>
<evidence type="ECO:0000256" key="2">
    <source>
        <dbReference type="ARBA" id="ARBA00029447"/>
    </source>
</evidence>
<keyword evidence="3" id="KW-0812">Transmembrane</keyword>
<evidence type="ECO:0000259" key="4">
    <source>
        <dbReference type="PROSITE" id="PS50111"/>
    </source>
</evidence>
<feature type="domain" description="HAMP" evidence="5">
    <location>
        <begin position="233"/>
        <end position="285"/>
    </location>
</feature>
<dbReference type="Gene3D" id="1.20.120.30">
    <property type="entry name" value="Aspartate receptor, ligand-binding domain"/>
    <property type="match status" value="1"/>
</dbReference>
<dbReference type="GO" id="GO:0007165">
    <property type="term" value="P:signal transduction"/>
    <property type="evidence" value="ECO:0007669"/>
    <property type="project" value="UniProtKB-KW"/>
</dbReference>
<feature type="domain" description="Methyl-accepting transducer" evidence="4">
    <location>
        <begin position="311"/>
        <end position="540"/>
    </location>
</feature>
<evidence type="ECO:0008006" key="7">
    <source>
        <dbReference type="Google" id="ProtNLM"/>
    </source>
</evidence>
<evidence type="ECO:0000259" key="5">
    <source>
        <dbReference type="PROSITE" id="PS50885"/>
    </source>
</evidence>
<protein>
    <recommendedName>
        <fullName evidence="7">Methyl-accepting chemotaxis protein</fullName>
    </recommendedName>
</protein>
<dbReference type="Gene3D" id="1.10.287.950">
    <property type="entry name" value="Methyl-accepting chemotaxis protein"/>
    <property type="match status" value="1"/>
</dbReference>
<keyword evidence="1" id="KW-0807">Transducer</keyword>
<dbReference type="PANTHER" id="PTHR32089:SF112">
    <property type="entry name" value="LYSOZYME-LIKE PROTEIN-RELATED"/>
    <property type="match status" value="1"/>
</dbReference>
<reference evidence="6" key="1">
    <citation type="submission" date="2018-06" db="EMBL/GenBank/DDBJ databases">
        <authorList>
            <person name="Zhirakovskaya E."/>
        </authorList>
    </citation>
    <scope>NUCLEOTIDE SEQUENCE</scope>
</reference>
<dbReference type="SUPFAM" id="SSF58104">
    <property type="entry name" value="Methyl-accepting chemotaxis protein (MCP) signaling domain"/>
    <property type="match status" value="1"/>
</dbReference>
<dbReference type="InterPro" id="IPR004089">
    <property type="entry name" value="MCPsignal_dom"/>
</dbReference>
<dbReference type="Gene3D" id="1.10.8.500">
    <property type="entry name" value="HAMP domain in histidine kinase"/>
    <property type="match status" value="1"/>
</dbReference>